<protein>
    <recommendedName>
        <fullName evidence="2">Reverse transcriptase zinc-binding domain-containing protein</fullName>
    </recommendedName>
</protein>
<sequence>MGCILTIDNLRKRHVIVLDWCYMCKESGESIDHLLLHCLAAREILNFIFSMFSILWVMPGGVMDLLSCWGEMPG</sequence>
<accession>A0A2N9G8E7</accession>
<evidence type="ECO:0000313" key="3">
    <source>
        <dbReference type="EMBL" id="SPC95451.1"/>
    </source>
</evidence>
<gene>
    <name evidence="3" type="ORF">FSB_LOCUS23333</name>
</gene>
<dbReference type="Pfam" id="PF13966">
    <property type="entry name" value="zf-RVT"/>
    <property type="match status" value="1"/>
</dbReference>
<keyword evidence="1" id="KW-1133">Transmembrane helix</keyword>
<dbReference type="AlphaFoldDB" id="A0A2N9G8E7"/>
<reference evidence="3" key="1">
    <citation type="submission" date="2018-02" db="EMBL/GenBank/DDBJ databases">
        <authorList>
            <person name="Cohen D.B."/>
            <person name="Kent A.D."/>
        </authorList>
    </citation>
    <scope>NUCLEOTIDE SEQUENCE</scope>
</reference>
<organism evidence="3">
    <name type="scientific">Fagus sylvatica</name>
    <name type="common">Beechnut</name>
    <dbReference type="NCBI Taxonomy" id="28930"/>
    <lineage>
        <taxon>Eukaryota</taxon>
        <taxon>Viridiplantae</taxon>
        <taxon>Streptophyta</taxon>
        <taxon>Embryophyta</taxon>
        <taxon>Tracheophyta</taxon>
        <taxon>Spermatophyta</taxon>
        <taxon>Magnoliopsida</taxon>
        <taxon>eudicotyledons</taxon>
        <taxon>Gunneridae</taxon>
        <taxon>Pentapetalae</taxon>
        <taxon>rosids</taxon>
        <taxon>fabids</taxon>
        <taxon>Fagales</taxon>
        <taxon>Fagaceae</taxon>
        <taxon>Fagus</taxon>
    </lineage>
</organism>
<dbReference type="EMBL" id="OIVN01001569">
    <property type="protein sequence ID" value="SPC95451.1"/>
    <property type="molecule type" value="Genomic_DNA"/>
</dbReference>
<evidence type="ECO:0000256" key="1">
    <source>
        <dbReference type="SAM" id="Phobius"/>
    </source>
</evidence>
<keyword evidence="1" id="KW-0812">Transmembrane</keyword>
<proteinExistence type="predicted"/>
<name>A0A2N9G8E7_FAGSY</name>
<dbReference type="InterPro" id="IPR026960">
    <property type="entry name" value="RVT-Znf"/>
</dbReference>
<keyword evidence="1" id="KW-0472">Membrane</keyword>
<feature type="domain" description="Reverse transcriptase zinc-binding" evidence="2">
    <location>
        <begin position="3"/>
        <end position="43"/>
    </location>
</feature>
<evidence type="ECO:0000259" key="2">
    <source>
        <dbReference type="Pfam" id="PF13966"/>
    </source>
</evidence>
<feature type="transmembrane region" description="Helical" evidence="1">
    <location>
        <begin position="44"/>
        <end position="66"/>
    </location>
</feature>